<feature type="chain" id="PRO_5001704698" evidence="1">
    <location>
        <begin position="24"/>
        <end position="203"/>
    </location>
</feature>
<proteinExistence type="predicted"/>
<gene>
    <name evidence="2" type="ORF">AUEXF2481DRAFT_24834</name>
</gene>
<keyword evidence="3" id="KW-1185">Reference proteome</keyword>
<organism evidence="2 3">
    <name type="scientific">Aureobasidium subglaciale (strain EXF-2481)</name>
    <name type="common">Aureobasidium pullulans var. subglaciale</name>
    <dbReference type="NCBI Taxonomy" id="1043005"/>
    <lineage>
        <taxon>Eukaryota</taxon>
        <taxon>Fungi</taxon>
        <taxon>Dikarya</taxon>
        <taxon>Ascomycota</taxon>
        <taxon>Pezizomycotina</taxon>
        <taxon>Dothideomycetes</taxon>
        <taxon>Dothideomycetidae</taxon>
        <taxon>Dothideales</taxon>
        <taxon>Saccotheciaceae</taxon>
        <taxon>Aureobasidium</taxon>
    </lineage>
</organism>
<evidence type="ECO:0000313" key="2">
    <source>
        <dbReference type="EMBL" id="KER00514.1"/>
    </source>
</evidence>
<dbReference type="AlphaFoldDB" id="A0A074YRY8"/>
<dbReference type="EMBL" id="KL584749">
    <property type="protein sequence ID" value="KER00514.1"/>
    <property type="molecule type" value="Genomic_DNA"/>
</dbReference>
<reference evidence="2 3" key="1">
    <citation type="journal article" date="2014" name="BMC Genomics">
        <title>Genome sequencing of four Aureobasidium pullulans varieties: biotechnological potential, stress tolerance, and description of new species.</title>
        <authorList>
            <person name="Gostin Ar C."/>
            <person name="Ohm R.A."/>
            <person name="Kogej T."/>
            <person name="Sonjak S."/>
            <person name="Turk M."/>
            <person name="Zajc J."/>
            <person name="Zalar P."/>
            <person name="Grube M."/>
            <person name="Sun H."/>
            <person name="Han J."/>
            <person name="Sharma A."/>
            <person name="Chiniquy J."/>
            <person name="Ngan C.Y."/>
            <person name="Lipzen A."/>
            <person name="Barry K."/>
            <person name="Grigoriev I.V."/>
            <person name="Gunde-Cimerman N."/>
        </authorList>
    </citation>
    <scope>NUCLEOTIDE SEQUENCE [LARGE SCALE GENOMIC DNA]</scope>
    <source>
        <strain evidence="2 3">EXF-2481</strain>
    </source>
</reference>
<keyword evidence="1" id="KW-0732">Signal</keyword>
<dbReference type="Proteomes" id="UP000030641">
    <property type="component" value="Unassembled WGS sequence"/>
</dbReference>
<protein>
    <submittedName>
        <fullName evidence="2">Uncharacterized protein</fullName>
    </submittedName>
</protein>
<feature type="signal peptide" evidence="1">
    <location>
        <begin position="1"/>
        <end position="23"/>
    </location>
</feature>
<dbReference type="InParanoid" id="A0A074YRY8"/>
<evidence type="ECO:0000313" key="3">
    <source>
        <dbReference type="Proteomes" id="UP000030641"/>
    </source>
</evidence>
<evidence type="ECO:0000256" key="1">
    <source>
        <dbReference type="SAM" id="SignalP"/>
    </source>
</evidence>
<dbReference type="RefSeq" id="XP_013349017.1">
    <property type="nucleotide sequence ID" value="XM_013493563.1"/>
</dbReference>
<dbReference type="HOGENOM" id="CLU_1503163_0_0_1"/>
<dbReference type="GeneID" id="25362853"/>
<name>A0A074YRY8_AURSE</name>
<accession>A0A074YRY8</accession>
<dbReference type="OrthoDB" id="10600015at2759"/>
<sequence length="203" mass="20411">MLHLKPSLLSLLFSTLLISLATSHTVETDATTDAGIDVDLNNNPAIASAASDYIHATSAIASIFSSLTENGAAEMTDVSSFASFVYAAATSAVGSIFTEATVNVGSVVSEAGSVVSSVNSEITGAVGSFVSEVTATAVPTELPTSAVVTSARSSVPSTTVLMTMPTETGTTGPTSVSEGKLRKANGRADGMLFAAVFAAVAFF</sequence>